<dbReference type="Pfam" id="PF10323">
    <property type="entry name" value="7TM_GPCR_Srv"/>
    <property type="match status" value="1"/>
</dbReference>
<dbReference type="GO" id="GO:0016020">
    <property type="term" value="C:membrane"/>
    <property type="evidence" value="ECO:0007669"/>
    <property type="project" value="UniProtKB-SubCell"/>
</dbReference>
<evidence type="ECO:0000256" key="3">
    <source>
        <dbReference type="ARBA" id="ARBA00022989"/>
    </source>
</evidence>
<dbReference type="AlphaFoldDB" id="A0A7I4YPK7"/>
<keyword evidence="2 5" id="KW-0812">Transmembrane</keyword>
<accession>A0A7I4YPK7</accession>
<proteinExistence type="predicted"/>
<dbReference type="InterPro" id="IPR051119">
    <property type="entry name" value="Nematode_SR-like"/>
</dbReference>
<protein>
    <submittedName>
        <fullName evidence="7">G_PROTEIN_RECEP_F1_2 domain-containing protein</fullName>
    </submittedName>
</protein>
<dbReference type="Proteomes" id="UP000025227">
    <property type="component" value="Unplaced"/>
</dbReference>
<reference evidence="7" key="1">
    <citation type="submission" date="2020-12" db="UniProtKB">
        <authorList>
            <consortium name="WormBaseParasite"/>
        </authorList>
    </citation>
    <scope>IDENTIFICATION</scope>
    <source>
        <strain evidence="7">MHco3</strain>
    </source>
</reference>
<feature type="transmembrane region" description="Helical" evidence="5">
    <location>
        <begin position="115"/>
        <end position="139"/>
    </location>
</feature>
<organism evidence="6 7">
    <name type="scientific">Haemonchus contortus</name>
    <name type="common">Barber pole worm</name>
    <dbReference type="NCBI Taxonomy" id="6289"/>
    <lineage>
        <taxon>Eukaryota</taxon>
        <taxon>Metazoa</taxon>
        <taxon>Ecdysozoa</taxon>
        <taxon>Nematoda</taxon>
        <taxon>Chromadorea</taxon>
        <taxon>Rhabditida</taxon>
        <taxon>Rhabditina</taxon>
        <taxon>Rhabditomorpha</taxon>
        <taxon>Strongyloidea</taxon>
        <taxon>Trichostrongylidae</taxon>
        <taxon>Haemonchus</taxon>
    </lineage>
</organism>
<keyword evidence="4 5" id="KW-0472">Membrane</keyword>
<evidence type="ECO:0000313" key="6">
    <source>
        <dbReference type="Proteomes" id="UP000025227"/>
    </source>
</evidence>
<name>A0A7I4YPK7_HAECO</name>
<evidence type="ECO:0000256" key="5">
    <source>
        <dbReference type="SAM" id="Phobius"/>
    </source>
</evidence>
<evidence type="ECO:0000256" key="4">
    <source>
        <dbReference type="ARBA" id="ARBA00023136"/>
    </source>
</evidence>
<dbReference type="PANTHER" id="PTHR31627">
    <property type="entry name" value="SERPENTINE RECEPTOR CLASS GAMMA-RELATED"/>
    <property type="match status" value="1"/>
</dbReference>
<sequence length="315" mass="36024">MFNVPQTVVEVTLALIYLFVLFIIITSKKEVFKNVFYMMFVATGFADVTSISLCCFFRINSQLQGGPQMKPFISAGAVIAGTAFVAHMIGNLIITINRFSVLCLRKDRFWSRRNVRIIICVQYACAFAALVPAIGVDLIYAKNENGSYILMGMHKQDDLINRCAYVGTSLIYAVISFILNIRLLAYLHRMMKLSDSSRLAGHEKGMVFCTLIVFAFTMLMCTQQTLRGIAVWTENTEFNNWISMHYYWINDVMVSIPPSTQLILNSELRRDIINSFRCRRHRSNNVTNAIMFSSQQHGLDRSSYHSRRSDTSIKY</sequence>
<dbReference type="Gene3D" id="1.20.1070.10">
    <property type="entry name" value="Rhodopsin 7-helix transmembrane proteins"/>
    <property type="match status" value="1"/>
</dbReference>
<feature type="transmembrane region" description="Helical" evidence="5">
    <location>
        <begin position="37"/>
        <end position="59"/>
    </location>
</feature>
<evidence type="ECO:0000256" key="2">
    <source>
        <dbReference type="ARBA" id="ARBA00022692"/>
    </source>
</evidence>
<dbReference type="WBParaSite" id="HCON_00128300-00001">
    <property type="protein sequence ID" value="HCON_00128300-00001"/>
    <property type="gene ID" value="HCON_00128300"/>
</dbReference>
<evidence type="ECO:0000313" key="7">
    <source>
        <dbReference type="WBParaSite" id="HCON_00128300-00001"/>
    </source>
</evidence>
<keyword evidence="6" id="KW-1185">Reference proteome</keyword>
<feature type="transmembrane region" description="Helical" evidence="5">
    <location>
        <begin position="206"/>
        <end position="226"/>
    </location>
</feature>
<feature type="transmembrane region" description="Helical" evidence="5">
    <location>
        <begin position="159"/>
        <end position="185"/>
    </location>
</feature>
<evidence type="ECO:0000256" key="1">
    <source>
        <dbReference type="ARBA" id="ARBA00004141"/>
    </source>
</evidence>
<dbReference type="PANTHER" id="PTHR31627:SF42">
    <property type="entry name" value="G_PROTEIN_RECEP_F1_2 DOMAIN-CONTAINING PROTEIN-RELATED"/>
    <property type="match status" value="1"/>
</dbReference>
<feature type="transmembrane region" description="Helical" evidence="5">
    <location>
        <begin position="71"/>
        <end position="94"/>
    </location>
</feature>
<dbReference type="SUPFAM" id="SSF81321">
    <property type="entry name" value="Family A G protein-coupled receptor-like"/>
    <property type="match status" value="1"/>
</dbReference>
<dbReference type="InterPro" id="IPR019426">
    <property type="entry name" value="7TM_GPCR_serpentine_rcpt_Srv"/>
</dbReference>
<feature type="transmembrane region" description="Helical" evidence="5">
    <location>
        <begin position="6"/>
        <end position="25"/>
    </location>
</feature>
<keyword evidence="3 5" id="KW-1133">Transmembrane helix</keyword>
<comment type="subcellular location">
    <subcellularLocation>
        <location evidence="1">Membrane</location>
        <topology evidence="1">Multi-pass membrane protein</topology>
    </subcellularLocation>
</comment>